<feature type="chain" id="PRO_5026870951" evidence="1">
    <location>
        <begin position="23"/>
        <end position="260"/>
    </location>
</feature>
<proteinExistence type="predicted"/>
<dbReference type="GeneID" id="112454958"/>
<evidence type="ECO:0000256" key="1">
    <source>
        <dbReference type="SAM" id="SignalP"/>
    </source>
</evidence>
<gene>
    <name evidence="3" type="primary">LOC112454958</name>
</gene>
<sequence>MLNYTFIPFLLALNASVPEGTSNVEYTFHVNKTTVVYSEPLQITQLTAVLICQPLQSKTTLLCFLRDVMTLSTLKYQNSNITEEVSKENIKSEQWFGINFNERGVQDIIVNMNIEKIIKEEKTPIGTCTTKYNMDILYGQYERNEKQESKFQVIPLALAKHFAKQNDTHVRVTKTRQNCKYSRHFLDFLNGMEVNEYFYSMEIDDKLKISTTMDVQLPSDPWNPSGSSVFTDKIQLNLTDIRSLQIAAMDMPHTFITLTL</sequence>
<protein>
    <submittedName>
        <fullName evidence="3">Uncharacterized protein LOC112454958 isoform X2</fullName>
    </submittedName>
</protein>
<evidence type="ECO:0000313" key="3">
    <source>
        <dbReference type="RefSeq" id="XP_024872381.1"/>
    </source>
</evidence>
<keyword evidence="2" id="KW-1185">Reference proteome</keyword>
<dbReference type="Proteomes" id="UP000504618">
    <property type="component" value="Unplaced"/>
</dbReference>
<evidence type="ECO:0000313" key="2">
    <source>
        <dbReference type="Proteomes" id="UP000504618"/>
    </source>
</evidence>
<organism evidence="2 3">
    <name type="scientific">Temnothorax curvispinosus</name>
    <dbReference type="NCBI Taxonomy" id="300111"/>
    <lineage>
        <taxon>Eukaryota</taxon>
        <taxon>Metazoa</taxon>
        <taxon>Ecdysozoa</taxon>
        <taxon>Arthropoda</taxon>
        <taxon>Hexapoda</taxon>
        <taxon>Insecta</taxon>
        <taxon>Pterygota</taxon>
        <taxon>Neoptera</taxon>
        <taxon>Endopterygota</taxon>
        <taxon>Hymenoptera</taxon>
        <taxon>Apocrita</taxon>
        <taxon>Aculeata</taxon>
        <taxon>Formicoidea</taxon>
        <taxon>Formicidae</taxon>
        <taxon>Myrmicinae</taxon>
        <taxon>Temnothorax</taxon>
    </lineage>
</organism>
<keyword evidence="1" id="KW-0732">Signal</keyword>
<reference evidence="3" key="1">
    <citation type="submission" date="2025-08" db="UniProtKB">
        <authorList>
            <consortium name="RefSeq"/>
        </authorList>
    </citation>
    <scope>IDENTIFICATION</scope>
    <source>
        <tissue evidence="3">Whole body</tissue>
    </source>
</reference>
<feature type="signal peptide" evidence="1">
    <location>
        <begin position="1"/>
        <end position="22"/>
    </location>
</feature>
<name>A0A6J1PT01_9HYME</name>
<dbReference type="RefSeq" id="XP_024872381.1">
    <property type="nucleotide sequence ID" value="XM_025016613.1"/>
</dbReference>
<accession>A0A6J1PT01</accession>
<dbReference type="AlphaFoldDB" id="A0A6J1PT01"/>